<dbReference type="PANTHER" id="PTHR21324">
    <property type="entry name" value="FASTING-INDUCIBLE INTEGRAL MEMBRANE PROTEIN TM6P1-RELATED"/>
    <property type="match status" value="1"/>
</dbReference>
<dbReference type="Proteomes" id="UP000827092">
    <property type="component" value="Unassembled WGS sequence"/>
</dbReference>
<feature type="transmembrane region" description="Helical" evidence="7">
    <location>
        <begin position="94"/>
        <end position="115"/>
    </location>
</feature>
<dbReference type="EMBL" id="JAFNEN010000055">
    <property type="protein sequence ID" value="KAG8197426.1"/>
    <property type="molecule type" value="Genomic_DNA"/>
</dbReference>
<dbReference type="InterPro" id="IPR050911">
    <property type="entry name" value="DRAM/TMEM150_Autophagy_Mod"/>
</dbReference>
<evidence type="ECO:0000256" key="5">
    <source>
        <dbReference type="ARBA" id="ARBA00023136"/>
    </source>
</evidence>
<evidence type="ECO:0000256" key="6">
    <source>
        <dbReference type="SAM" id="MobiDB-lite"/>
    </source>
</evidence>
<evidence type="ECO:0000256" key="1">
    <source>
        <dbReference type="ARBA" id="ARBA00004127"/>
    </source>
</evidence>
<organism evidence="9 10">
    <name type="scientific">Oedothorax gibbosus</name>
    <dbReference type="NCBI Taxonomy" id="931172"/>
    <lineage>
        <taxon>Eukaryota</taxon>
        <taxon>Metazoa</taxon>
        <taxon>Ecdysozoa</taxon>
        <taxon>Arthropoda</taxon>
        <taxon>Chelicerata</taxon>
        <taxon>Arachnida</taxon>
        <taxon>Araneae</taxon>
        <taxon>Araneomorphae</taxon>
        <taxon>Entelegynae</taxon>
        <taxon>Araneoidea</taxon>
        <taxon>Linyphiidae</taxon>
        <taxon>Erigoninae</taxon>
        <taxon>Oedothorax</taxon>
    </lineage>
</organism>
<feature type="compositionally biased region" description="Polar residues" evidence="6">
    <location>
        <begin position="271"/>
        <end position="282"/>
    </location>
</feature>
<protein>
    <recommendedName>
        <fullName evidence="8">CWH43-like N-terminal domain-containing protein</fullName>
    </recommendedName>
</protein>
<keyword evidence="10" id="KW-1185">Reference proteome</keyword>
<keyword evidence="5 7" id="KW-0472">Membrane</keyword>
<evidence type="ECO:0000256" key="3">
    <source>
        <dbReference type="ARBA" id="ARBA00022692"/>
    </source>
</evidence>
<feature type="compositionally biased region" description="Polar residues" evidence="6">
    <location>
        <begin position="290"/>
        <end position="299"/>
    </location>
</feature>
<name>A0AAV6VPH4_9ARAC</name>
<feature type="region of interest" description="Disordered" evidence="6">
    <location>
        <begin position="271"/>
        <end position="299"/>
    </location>
</feature>
<feature type="transmembrane region" description="Helical" evidence="7">
    <location>
        <begin position="202"/>
        <end position="227"/>
    </location>
</feature>
<comment type="subcellular location">
    <subcellularLocation>
        <location evidence="1">Endomembrane system</location>
        <topology evidence="1">Multi-pass membrane protein</topology>
    </subcellularLocation>
</comment>
<dbReference type="GO" id="GO:0012505">
    <property type="term" value="C:endomembrane system"/>
    <property type="evidence" value="ECO:0007669"/>
    <property type="project" value="UniProtKB-SubCell"/>
</dbReference>
<comment type="similarity">
    <text evidence="2">Belongs to the DRAM/TMEM150 family.</text>
</comment>
<evidence type="ECO:0000256" key="7">
    <source>
        <dbReference type="SAM" id="Phobius"/>
    </source>
</evidence>
<evidence type="ECO:0000259" key="8">
    <source>
        <dbReference type="Pfam" id="PF10277"/>
    </source>
</evidence>
<feature type="transmembrane region" description="Helical" evidence="7">
    <location>
        <begin position="7"/>
        <end position="33"/>
    </location>
</feature>
<reference evidence="9 10" key="1">
    <citation type="journal article" date="2022" name="Nat. Ecol. Evol.">
        <title>A masculinizing supergene underlies an exaggerated male reproductive morph in a spider.</title>
        <authorList>
            <person name="Hendrickx F."/>
            <person name="De Corte Z."/>
            <person name="Sonet G."/>
            <person name="Van Belleghem S.M."/>
            <person name="Kostlbacher S."/>
            <person name="Vangestel C."/>
        </authorList>
    </citation>
    <scope>NUCLEOTIDE SEQUENCE [LARGE SCALE GENOMIC DNA]</scope>
    <source>
        <strain evidence="9">W744_W776</strain>
    </source>
</reference>
<accession>A0AAV6VPH4</accession>
<evidence type="ECO:0000256" key="2">
    <source>
        <dbReference type="ARBA" id="ARBA00006565"/>
    </source>
</evidence>
<evidence type="ECO:0000313" key="9">
    <source>
        <dbReference type="EMBL" id="KAG8197426.1"/>
    </source>
</evidence>
<dbReference type="PANTHER" id="PTHR21324:SF2">
    <property type="entry name" value="EG:22E5.9 PROTEIN"/>
    <property type="match status" value="1"/>
</dbReference>
<sequence length="299" mass="33789">MVLTKIHLLPVCIFVLIPSSFLLTYCIAIYLNHVEVGFPYISDTGTYVPERCIFSLAINFVAFLLAAFMYLQYKHVEQHYRDFLSSEFTIVLRLNRWALFIGWLGCFGVSVLANFQETAVIIVHMSGALCAFGCATLYSWMLTIISHYLCPLLNSVFVTRLRVFLCLILTATCGITTIAGIIAHSNFHGEDPTKWHKDDGGFIAHVISTAAEWTLVMAFDFFILTYAREMQNISVSSPKIHFHSEEFTLNNKEFYGIENHINITSSQNSLRTANSMSNSQGPYTEFRGENSLTTEATVH</sequence>
<keyword evidence="3 7" id="KW-0812">Transmembrane</keyword>
<evidence type="ECO:0000313" key="10">
    <source>
        <dbReference type="Proteomes" id="UP000827092"/>
    </source>
</evidence>
<keyword evidence="4 7" id="KW-1133">Transmembrane helix</keyword>
<comment type="caution">
    <text evidence="9">The sequence shown here is derived from an EMBL/GenBank/DDBJ whole genome shotgun (WGS) entry which is preliminary data.</text>
</comment>
<dbReference type="Pfam" id="PF10277">
    <property type="entry name" value="Frag1"/>
    <property type="match status" value="1"/>
</dbReference>
<proteinExistence type="inferred from homology"/>
<feature type="transmembrane region" description="Helical" evidence="7">
    <location>
        <begin position="161"/>
        <end position="182"/>
    </location>
</feature>
<dbReference type="AlphaFoldDB" id="A0AAV6VPH4"/>
<feature type="transmembrane region" description="Helical" evidence="7">
    <location>
        <begin position="121"/>
        <end position="149"/>
    </location>
</feature>
<feature type="transmembrane region" description="Helical" evidence="7">
    <location>
        <begin position="53"/>
        <end position="73"/>
    </location>
</feature>
<feature type="domain" description="CWH43-like N-terminal" evidence="8">
    <location>
        <begin position="7"/>
        <end position="232"/>
    </location>
</feature>
<evidence type="ECO:0000256" key="4">
    <source>
        <dbReference type="ARBA" id="ARBA00022989"/>
    </source>
</evidence>
<dbReference type="InterPro" id="IPR019402">
    <property type="entry name" value="CWH43_N"/>
</dbReference>
<gene>
    <name evidence="9" type="ORF">JTE90_014911</name>
</gene>